<evidence type="ECO:0000256" key="1">
    <source>
        <dbReference type="ARBA" id="ARBA00006817"/>
    </source>
</evidence>
<gene>
    <name evidence="3" type="ordered locus">CHU_2104</name>
</gene>
<dbReference type="OrthoDB" id="1445093at2"/>
<evidence type="ECO:0000313" key="4">
    <source>
        <dbReference type="Proteomes" id="UP000001822"/>
    </source>
</evidence>
<name>A0A6N4SSR5_CYTH3</name>
<organism evidence="3 4">
    <name type="scientific">Cytophaga hutchinsonii (strain ATCC 33406 / DSM 1761 / CIP 103989 / NBRC 15051 / NCIMB 9469 / D465)</name>
    <dbReference type="NCBI Taxonomy" id="269798"/>
    <lineage>
        <taxon>Bacteria</taxon>
        <taxon>Pseudomonadati</taxon>
        <taxon>Bacteroidota</taxon>
        <taxon>Cytophagia</taxon>
        <taxon>Cytophagales</taxon>
        <taxon>Cytophagaceae</taxon>
        <taxon>Cytophaga</taxon>
    </lineage>
</organism>
<dbReference type="Gene3D" id="3.30.530.20">
    <property type="match status" value="1"/>
</dbReference>
<reference evidence="3 4" key="1">
    <citation type="journal article" date="2007" name="Appl. Environ. Microbiol.">
        <title>Genome sequence of the cellulolytic gliding bacterium Cytophaga hutchinsonii.</title>
        <authorList>
            <person name="Xie G."/>
            <person name="Bruce D.C."/>
            <person name="Challacombe J.F."/>
            <person name="Chertkov O."/>
            <person name="Detter J.C."/>
            <person name="Gilna P."/>
            <person name="Han C.S."/>
            <person name="Lucas S."/>
            <person name="Misra M."/>
            <person name="Myers G.L."/>
            <person name="Richardson P."/>
            <person name="Tapia R."/>
            <person name="Thayer N."/>
            <person name="Thompson L.S."/>
            <person name="Brettin T.S."/>
            <person name="Henrissat B."/>
            <person name="Wilson D.B."/>
            <person name="McBride M.J."/>
        </authorList>
    </citation>
    <scope>NUCLEOTIDE SEQUENCE [LARGE SCALE GENOMIC DNA]</scope>
    <source>
        <strain evidence="4">ATCC 33406 / DSM 1761 / CIP 103989 / NBRC 15051 / NCIMB 9469 / D465</strain>
    </source>
</reference>
<dbReference type="EMBL" id="CP000383">
    <property type="protein sequence ID" value="ABG59367.1"/>
    <property type="molecule type" value="Genomic_DNA"/>
</dbReference>
<comment type="similarity">
    <text evidence="1">Belongs to the AHA1 family.</text>
</comment>
<proteinExistence type="inferred from homology"/>
<dbReference type="SUPFAM" id="SSF55961">
    <property type="entry name" value="Bet v1-like"/>
    <property type="match status" value="1"/>
</dbReference>
<dbReference type="InterPro" id="IPR013538">
    <property type="entry name" value="ASHA1/2-like_C"/>
</dbReference>
<dbReference type="AlphaFoldDB" id="A0A6N4SSR5"/>
<evidence type="ECO:0000259" key="2">
    <source>
        <dbReference type="Pfam" id="PF08327"/>
    </source>
</evidence>
<dbReference type="RefSeq" id="WP_011585484.1">
    <property type="nucleotide sequence ID" value="NC_008255.1"/>
</dbReference>
<dbReference type="Pfam" id="PF08327">
    <property type="entry name" value="AHSA1"/>
    <property type="match status" value="1"/>
</dbReference>
<dbReference type="Proteomes" id="UP000001822">
    <property type="component" value="Chromosome"/>
</dbReference>
<sequence length="129" mass="14875">MKNYKKYYIIPAPPEEVYLALTVPTTLLLWTGEEAVMSTEPESEFSLWGGSIEGRNIEFIEGKKIVQQWYFGDQEEPSIVTIILHPDKQDSTSAELRHTNIPDEAYEDMVEGWNGAYFGALQEFYEDEE</sequence>
<dbReference type="KEGG" id="chu:CHU_2104"/>
<evidence type="ECO:0000313" key="3">
    <source>
        <dbReference type="EMBL" id="ABG59367.1"/>
    </source>
</evidence>
<dbReference type="InterPro" id="IPR023393">
    <property type="entry name" value="START-like_dom_sf"/>
</dbReference>
<dbReference type="CDD" id="cd08892">
    <property type="entry name" value="SRPBCC_Aha1"/>
    <property type="match status" value="1"/>
</dbReference>
<feature type="domain" description="Activator of Hsp90 ATPase homologue 1/2-like C-terminal" evidence="2">
    <location>
        <begin position="12"/>
        <end position="123"/>
    </location>
</feature>
<keyword evidence="4" id="KW-1185">Reference proteome</keyword>
<protein>
    <recommendedName>
        <fullName evidence="2">Activator of Hsp90 ATPase homologue 1/2-like C-terminal domain-containing protein</fullName>
    </recommendedName>
</protein>
<accession>A0A6N4SSR5</accession>